<dbReference type="InterPro" id="IPR036390">
    <property type="entry name" value="WH_DNA-bd_sf"/>
</dbReference>
<dbReference type="AlphaFoldDB" id="A0A4R1PY24"/>
<evidence type="ECO:0000256" key="2">
    <source>
        <dbReference type="ARBA" id="ARBA00023015"/>
    </source>
</evidence>
<dbReference type="Gene3D" id="1.10.10.10">
    <property type="entry name" value="Winged helix-like DNA-binding domain superfamily/Winged helix DNA-binding domain"/>
    <property type="match status" value="1"/>
</dbReference>
<dbReference type="PANTHER" id="PTHR30346:SF28">
    <property type="entry name" value="HTH-TYPE TRANSCRIPTIONAL REGULATOR CYNR"/>
    <property type="match status" value="1"/>
</dbReference>
<keyword evidence="2" id="KW-0805">Transcription regulation</keyword>
<proteinExistence type="inferred from homology"/>
<gene>
    <name evidence="6" type="ORF">EV210_105116</name>
</gene>
<keyword evidence="7" id="KW-1185">Reference proteome</keyword>
<dbReference type="Gene3D" id="3.40.190.290">
    <property type="match status" value="1"/>
</dbReference>
<dbReference type="OrthoDB" id="9803714at2"/>
<evidence type="ECO:0000313" key="6">
    <source>
        <dbReference type="EMBL" id="TCL37682.1"/>
    </source>
</evidence>
<dbReference type="SUPFAM" id="SSF53850">
    <property type="entry name" value="Periplasmic binding protein-like II"/>
    <property type="match status" value="1"/>
</dbReference>
<dbReference type="GO" id="GO:0003677">
    <property type="term" value="F:DNA binding"/>
    <property type="evidence" value="ECO:0007669"/>
    <property type="project" value="UniProtKB-KW"/>
</dbReference>
<feature type="domain" description="HTH lysR-type" evidence="5">
    <location>
        <begin position="1"/>
        <end position="58"/>
    </location>
</feature>
<dbReference type="PANTHER" id="PTHR30346">
    <property type="entry name" value="TRANSCRIPTIONAL DUAL REGULATOR HCAR-RELATED"/>
    <property type="match status" value="1"/>
</dbReference>
<dbReference type="Pfam" id="PF00126">
    <property type="entry name" value="HTH_1"/>
    <property type="match status" value="1"/>
</dbReference>
<organism evidence="6 7">
    <name type="scientific">Anaerospora hongkongensis</name>
    <dbReference type="NCBI Taxonomy" id="244830"/>
    <lineage>
        <taxon>Bacteria</taxon>
        <taxon>Bacillati</taxon>
        <taxon>Bacillota</taxon>
        <taxon>Negativicutes</taxon>
        <taxon>Selenomonadales</taxon>
        <taxon>Sporomusaceae</taxon>
        <taxon>Anaerospora</taxon>
    </lineage>
</organism>
<sequence>MDFRQLKYFLAVAEEGQITKAAQRLHVTQPPLSQQLILLEKELGVQLFERGKKHIRLTEAGNILRNRAEQMMELKKVTLNDLQESTAGISGRLMIGTIPSTAGSILPGHIQKFHQRYPKVTFHVRQGETLKILELLNVGIIEIGIVRTPVDYEQYDYILLPEEDMVVGALPGMLSDCTEPLEISQLAEKPLLAHHRHAAPTIVEHCRQQGLDPTLLCTSDDITLLLLWANLGLGVAIVPESAVDILPASSLTFYKLKGPYLKTTTAVLWSKKHPLSAAGSHFIEFFK</sequence>
<evidence type="ECO:0000256" key="3">
    <source>
        <dbReference type="ARBA" id="ARBA00023125"/>
    </source>
</evidence>
<keyword evidence="4" id="KW-0804">Transcription</keyword>
<dbReference type="EMBL" id="SLUI01000005">
    <property type="protein sequence ID" value="TCL37682.1"/>
    <property type="molecule type" value="Genomic_DNA"/>
</dbReference>
<comment type="caution">
    <text evidence="6">The sequence shown here is derived from an EMBL/GenBank/DDBJ whole genome shotgun (WGS) entry which is preliminary data.</text>
</comment>
<dbReference type="Proteomes" id="UP000295063">
    <property type="component" value="Unassembled WGS sequence"/>
</dbReference>
<keyword evidence="3 6" id="KW-0238">DNA-binding</keyword>
<comment type="similarity">
    <text evidence="1">Belongs to the LysR transcriptional regulatory family.</text>
</comment>
<dbReference type="RefSeq" id="WP_132078605.1">
    <property type="nucleotide sequence ID" value="NZ_SLUI01000005.1"/>
</dbReference>
<evidence type="ECO:0000256" key="4">
    <source>
        <dbReference type="ARBA" id="ARBA00023163"/>
    </source>
</evidence>
<dbReference type="CDD" id="cd05466">
    <property type="entry name" value="PBP2_LTTR_substrate"/>
    <property type="match status" value="1"/>
</dbReference>
<evidence type="ECO:0000256" key="1">
    <source>
        <dbReference type="ARBA" id="ARBA00009437"/>
    </source>
</evidence>
<name>A0A4R1PY24_9FIRM</name>
<accession>A0A4R1PY24</accession>
<dbReference type="PRINTS" id="PR00039">
    <property type="entry name" value="HTHLYSR"/>
</dbReference>
<protein>
    <submittedName>
        <fullName evidence="6">DNA-binding transcriptional LysR family regulator</fullName>
    </submittedName>
</protein>
<dbReference type="InterPro" id="IPR036388">
    <property type="entry name" value="WH-like_DNA-bd_sf"/>
</dbReference>
<dbReference type="Pfam" id="PF03466">
    <property type="entry name" value="LysR_substrate"/>
    <property type="match status" value="1"/>
</dbReference>
<evidence type="ECO:0000259" key="5">
    <source>
        <dbReference type="PROSITE" id="PS50931"/>
    </source>
</evidence>
<dbReference type="InterPro" id="IPR000847">
    <property type="entry name" value="LysR_HTH_N"/>
</dbReference>
<dbReference type="GO" id="GO:0032993">
    <property type="term" value="C:protein-DNA complex"/>
    <property type="evidence" value="ECO:0007669"/>
    <property type="project" value="TreeGrafter"/>
</dbReference>
<reference evidence="6 7" key="1">
    <citation type="submission" date="2019-03" db="EMBL/GenBank/DDBJ databases">
        <title>Genomic Encyclopedia of Type Strains, Phase IV (KMG-IV): sequencing the most valuable type-strain genomes for metagenomic binning, comparative biology and taxonomic classification.</title>
        <authorList>
            <person name="Goeker M."/>
        </authorList>
    </citation>
    <scope>NUCLEOTIDE SEQUENCE [LARGE SCALE GENOMIC DNA]</scope>
    <source>
        <strain evidence="6 7">DSM 15969</strain>
    </source>
</reference>
<dbReference type="InterPro" id="IPR005119">
    <property type="entry name" value="LysR_subst-bd"/>
</dbReference>
<evidence type="ECO:0000313" key="7">
    <source>
        <dbReference type="Proteomes" id="UP000295063"/>
    </source>
</evidence>
<dbReference type="FunFam" id="1.10.10.10:FF:000001">
    <property type="entry name" value="LysR family transcriptional regulator"/>
    <property type="match status" value="1"/>
</dbReference>
<dbReference type="SUPFAM" id="SSF46785">
    <property type="entry name" value="Winged helix' DNA-binding domain"/>
    <property type="match status" value="1"/>
</dbReference>
<dbReference type="GO" id="GO:0003700">
    <property type="term" value="F:DNA-binding transcription factor activity"/>
    <property type="evidence" value="ECO:0007669"/>
    <property type="project" value="InterPro"/>
</dbReference>
<dbReference type="PROSITE" id="PS50931">
    <property type="entry name" value="HTH_LYSR"/>
    <property type="match status" value="1"/>
</dbReference>